<dbReference type="PANTHER" id="PTHR34710:SF10">
    <property type="entry name" value="EXPRESSED PROTEIN"/>
    <property type="match status" value="1"/>
</dbReference>
<dbReference type="STRING" id="40149.A0A0E0EST2"/>
<dbReference type="HOGENOM" id="CLU_941297_0_0_1"/>
<feature type="region of interest" description="Disordered" evidence="1">
    <location>
        <begin position="46"/>
        <end position="67"/>
    </location>
</feature>
<keyword evidence="3" id="KW-1185">Reference proteome</keyword>
<sequence length="296" mass="32620">MGGSEQDCWPASGWEPWTAPALEDLLPQLSLEEQLRLQSRLREHHRVLNKGRDKDSPPRFSSSLRSECGTSSSLAMSATLSTITMPNTQYGPVHFELDFSFVLINFIAISQGPCVVPRQLLGSLPQRAKRSSASLLRCATSCPTAAALSGRTCRLGVPGAEKPASSSSSDLPRLPSPFTTVEACTIIEEPLGKYRKSCAFCRGHLDILHPKGRKFVCGNDKYRMEQRLLPCGSIGLEMPFTCRPDPASPNVHEEEGERQSDIYVVGLGIVLHCLCPMLDRPSYFKKIMISIFVVVR</sequence>
<dbReference type="Gramene" id="OMERI09G09660.1">
    <property type="protein sequence ID" value="OMERI09G09660.1"/>
    <property type="gene ID" value="OMERI09G09660"/>
</dbReference>
<evidence type="ECO:0000313" key="2">
    <source>
        <dbReference type="EnsemblPlants" id="OMERI09G09660.1"/>
    </source>
</evidence>
<dbReference type="Proteomes" id="UP000008021">
    <property type="component" value="Chromosome 9"/>
</dbReference>
<dbReference type="EnsemblPlants" id="OMERI09G09660.1">
    <property type="protein sequence ID" value="OMERI09G09660.1"/>
    <property type="gene ID" value="OMERI09G09660"/>
</dbReference>
<reference evidence="2" key="2">
    <citation type="submission" date="2018-05" db="EMBL/GenBank/DDBJ databases">
        <title>OmerRS3 (Oryza meridionalis Reference Sequence Version 3).</title>
        <authorList>
            <person name="Zhang J."/>
            <person name="Kudrna D."/>
            <person name="Lee S."/>
            <person name="Talag J."/>
            <person name="Welchert J."/>
            <person name="Wing R.A."/>
        </authorList>
    </citation>
    <scope>NUCLEOTIDE SEQUENCE [LARGE SCALE GENOMIC DNA]</scope>
    <source>
        <strain evidence="2">cv. OR44</strain>
    </source>
</reference>
<protein>
    <submittedName>
        <fullName evidence="2">Uncharacterized protein</fullName>
    </submittedName>
</protein>
<accession>A0A0E0EST2</accession>
<dbReference type="AlphaFoldDB" id="A0A0E0EST2"/>
<dbReference type="PANTHER" id="PTHR34710">
    <property type="entry name" value="OS03G0834100 PROTEIN"/>
    <property type="match status" value="1"/>
</dbReference>
<evidence type="ECO:0000313" key="3">
    <source>
        <dbReference type="Proteomes" id="UP000008021"/>
    </source>
</evidence>
<reference evidence="2" key="1">
    <citation type="submission" date="2015-04" db="UniProtKB">
        <authorList>
            <consortium name="EnsemblPlants"/>
        </authorList>
    </citation>
    <scope>IDENTIFICATION</scope>
</reference>
<evidence type="ECO:0000256" key="1">
    <source>
        <dbReference type="SAM" id="MobiDB-lite"/>
    </source>
</evidence>
<name>A0A0E0EST2_9ORYZ</name>
<organism evidence="2">
    <name type="scientific">Oryza meridionalis</name>
    <dbReference type="NCBI Taxonomy" id="40149"/>
    <lineage>
        <taxon>Eukaryota</taxon>
        <taxon>Viridiplantae</taxon>
        <taxon>Streptophyta</taxon>
        <taxon>Embryophyta</taxon>
        <taxon>Tracheophyta</taxon>
        <taxon>Spermatophyta</taxon>
        <taxon>Magnoliopsida</taxon>
        <taxon>Liliopsida</taxon>
        <taxon>Poales</taxon>
        <taxon>Poaceae</taxon>
        <taxon>BOP clade</taxon>
        <taxon>Oryzoideae</taxon>
        <taxon>Oryzeae</taxon>
        <taxon>Oryzinae</taxon>
        <taxon>Oryza</taxon>
    </lineage>
</organism>
<proteinExistence type="predicted"/>